<evidence type="ECO:0000256" key="14">
    <source>
        <dbReference type="ARBA" id="ARBA00030634"/>
    </source>
</evidence>
<evidence type="ECO:0000256" key="2">
    <source>
        <dbReference type="ARBA" id="ARBA00005582"/>
    </source>
</evidence>
<evidence type="ECO:0000256" key="4">
    <source>
        <dbReference type="ARBA" id="ARBA00022723"/>
    </source>
</evidence>
<dbReference type="GO" id="GO:0008828">
    <property type="term" value="F:dATP diphosphatase activity"/>
    <property type="evidence" value="ECO:0007669"/>
    <property type="project" value="UniProtKB-EC"/>
</dbReference>
<evidence type="ECO:0000256" key="11">
    <source>
        <dbReference type="ARBA" id="ARBA00026103"/>
    </source>
</evidence>
<dbReference type="PRINTS" id="PR01403">
    <property type="entry name" value="8OXTPHPHTASE"/>
</dbReference>
<comment type="catalytic activity">
    <reaction evidence="10">
        <text>2-oxo-ATP + H2O = 2-oxo-AMP + diphosphate + H(+)</text>
        <dbReference type="Rhea" id="RHEA:67392"/>
        <dbReference type="ChEBI" id="CHEBI:15377"/>
        <dbReference type="ChEBI" id="CHEBI:15378"/>
        <dbReference type="ChEBI" id="CHEBI:33019"/>
        <dbReference type="ChEBI" id="CHEBI:71395"/>
        <dbReference type="ChEBI" id="CHEBI:172878"/>
    </reaction>
    <physiologicalReaction direction="left-to-right" evidence="10">
        <dbReference type="Rhea" id="RHEA:67393"/>
    </physiologicalReaction>
</comment>
<gene>
    <name evidence="23" type="primary">mutX</name>
    <name evidence="23" type="ORF">L21SP4_01636</name>
</gene>
<reference evidence="24" key="1">
    <citation type="submission" date="2015-02" db="EMBL/GenBank/DDBJ databases">
        <title>Description and complete genome sequence of the first cultured representative of the subdivision 5 of the Verrucomicrobia phylum.</title>
        <authorList>
            <person name="Spring S."/>
            <person name="Bunk B."/>
            <person name="Sproer C."/>
            <person name="Klenk H.-P."/>
        </authorList>
    </citation>
    <scope>NUCLEOTIDE SEQUENCE [LARGE SCALE GENOMIC DNA]</scope>
    <source>
        <strain evidence="24">L21-Fru-AB</strain>
    </source>
</reference>
<dbReference type="EMBL" id="CP010904">
    <property type="protein sequence ID" value="AKJ64879.1"/>
    <property type="molecule type" value="Genomic_DNA"/>
</dbReference>
<evidence type="ECO:0000313" key="24">
    <source>
        <dbReference type="Proteomes" id="UP000035268"/>
    </source>
</evidence>
<keyword evidence="4" id="KW-0479">Metal-binding</keyword>
<evidence type="ECO:0000256" key="15">
    <source>
        <dbReference type="ARBA" id="ARBA00030682"/>
    </source>
</evidence>
<dbReference type="PROSITE" id="PS00893">
    <property type="entry name" value="NUDIX_BOX"/>
    <property type="match status" value="1"/>
</dbReference>
<comment type="catalytic activity">
    <reaction evidence="18">
        <text>N(6)-methyl-ATP + H2O = N(6)-methyl-AMP + diphosphate + H(+)</text>
        <dbReference type="Rhea" id="RHEA:67608"/>
        <dbReference type="ChEBI" id="CHEBI:15377"/>
        <dbReference type="ChEBI" id="CHEBI:15378"/>
        <dbReference type="ChEBI" id="CHEBI:33019"/>
        <dbReference type="ChEBI" id="CHEBI:144842"/>
        <dbReference type="ChEBI" id="CHEBI:172873"/>
    </reaction>
    <physiologicalReaction direction="left-to-right" evidence="18">
        <dbReference type="Rhea" id="RHEA:67609"/>
    </physiologicalReaction>
</comment>
<evidence type="ECO:0000256" key="3">
    <source>
        <dbReference type="ARBA" id="ARBA00011245"/>
    </source>
</evidence>
<evidence type="ECO:0000256" key="12">
    <source>
        <dbReference type="ARBA" id="ARBA00026218"/>
    </source>
</evidence>
<dbReference type="InterPro" id="IPR000086">
    <property type="entry name" value="NUDIX_hydrolase_dom"/>
</dbReference>
<dbReference type="GO" id="GO:0106431">
    <property type="term" value="F:N6-methyl-(d)ATP hydrolase activity"/>
    <property type="evidence" value="ECO:0007669"/>
    <property type="project" value="RHEA"/>
</dbReference>
<dbReference type="GO" id="GO:0046872">
    <property type="term" value="F:metal ion binding"/>
    <property type="evidence" value="ECO:0007669"/>
    <property type="project" value="UniProtKB-KW"/>
</dbReference>
<dbReference type="RefSeq" id="WP_052882164.1">
    <property type="nucleotide sequence ID" value="NZ_CP010904.1"/>
</dbReference>
<name>A0A0G3EL71_9BACT</name>
<evidence type="ECO:0000256" key="1">
    <source>
        <dbReference type="ARBA" id="ARBA00001946"/>
    </source>
</evidence>
<comment type="catalytic activity">
    <reaction evidence="8">
        <text>2-oxo-dATP + H2O = 2-oxo-dAMP + diphosphate + H(+)</text>
        <dbReference type="Rhea" id="RHEA:31583"/>
        <dbReference type="ChEBI" id="CHEBI:15377"/>
        <dbReference type="ChEBI" id="CHEBI:15378"/>
        <dbReference type="ChEBI" id="CHEBI:33019"/>
        <dbReference type="ChEBI" id="CHEBI:63212"/>
        <dbReference type="ChEBI" id="CHEBI:77897"/>
        <dbReference type="EC" id="3.6.1.56"/>
    </reaction>
    <physiologicalReaction direction="left-to-right" evidence="8">
        <dbReference type="Rhea" id="RHEA:31584"/>
    </physiologicalReaction>
</comment>
<dbReference type="SUPFAM" id="SSF55811">
    <property type="entry name" value="Nudix"/>
    <property type="match status" value="1"/>
</dbReference>
<keyword evidence="6" id="KW-0460">Magnesium</keyword>
<dbReference type="GO" id="GO:0106433">
    <property type="term" value="F:O6-methyl-dGTP hydrolase activity"/>
    <property type="evidence" value="ECO:0007669"/>
    <property type="project" value="RHEA"/>
</dbReference>
<keyword evidence="5 23" id="KW-0378">Hydrolase</keyword>
<evidence type="ECO:0000256" key="6">
    <source>
        <dbReference type="ARBA" id="ARBA00022842"/>
    </source>
</evidence>
<comment type="cofactor">
    <cofactor evidence="1">
        <name>Mg(2+)</name>
        <dbReference type="ChEBI" id="CHEBI:18420"/>
    </cofactor>
</comment>
<dbReference type="GO" id="GO:0106378">
    <property type="term" value="F:2-hydroxy-dATP hydrolase activity"/>
    <property type="evidence" value="ECO:0007669"/>
    <property type="project" value="RHEA"/>
</dbReference>
<feature type="domain" description="Nudix hydrolase" evidence="22">
    <location>
        <begin position="14"/>
        <end position="139"/>
    </location>
</feature>
<evidence type="ECO:0000256" key="21">
    <source>
        <dbReference type="ARBA" id="ARBA00053094"/>
    </source>
</evidence>
<dbReference type="EC" id="3.6.1.56" evidence="11"/>
<evidence type="ECO:0000313" key="23">
    <source>
        <dbReference type="EMBL" id="AKJ64879.1"/>
    </source>
</evidence>
<dbReference type="GO" id="GO:0106377">
    <property type="term" value="F:2-hydroxy-ATP hydrolase activity"/>
    <property type="evidence" value="ECO:0007669"/>
    <property type="project" value="RHEA"/>
</dbReference>
<dbReference type="GO" id="GO:0035539">
    <property type="term" value="F:8-oxo-7,8-dihydrodeoxyguanosine triphosphate pyrophosphatase activity"/>
    <property type="evidence" value="ECO:0007669"/>
    <property type="project" value="RHEA"/>
</dbReference>
<dbReference type="Pfam" id="PF00293">
    <property type="entry name" value="NUDIX"/>
    <property type="match status" value="1"/>
</dbReference>
<reference evidence="23 24" key="2">
    <citation type="journal article" date="2016" name="ISME J.">
        <title>Characterization of the first cultured representative of Verrucomicrobia subdivision 5 indicates the proposal of a novel phylum.</title>
        <authorList>
            <person name="Spring S."/>
            <person name="Bunk B."/>
            <person name="Sproer C."/>
            <person name="Schumann P."/>
            <person name="Rohde M."/>
            <person name="Tindall B.J."/>
            <person name="Klenk H.P."/>
        </authorList>
    </citation>
    <scope>NUCLEOTIDE SEQUENCE [LARGE SCALE GENOMIC DNA]</scope>
    <source>
        <strain evidence="23 24">L21-Fru-AB</strain>
    </source>
</reference>
<evidence type="ECO:0000256" key="17">
    <source>
        <dbReference type="ARBA" id="ARBA00032071"/>
    </source>
</evidence>
<evidence type="ECO:0000256" key="7">
    <source>
        <dbReference type="ARBA" id="ARBA00024448"/>
    </source>
</evidence>
<dbReference type="STRING" id="1307763.L21SP4_01636"/>
<dbReference type="OrthoDB" id="9804563at2"/>
<comment type="similarity">
    <text evidence="2">Belongs to the Nudix hydrolase family.</text>
</comment>
<comment type="catalytic activity">
    <reaction evidence="9">
        <text>8-oxo-dGTP + H2O = 8-oxo-dGMP + diphosphate + H(+)</text>
        <dbReference type="Rhea" id="RHEA:31575"/>
        <dbReference type="ChEBI" id="CHEBI:15377"/>
        <dbReference type="ChEBI" id="CHEBI:15378"/>
        <dbReference type="ChEBI" id="CHEBI:33019"/>
        <dbReference type="ChEBI" id="CHEBI:63224"/>
        <dbReference type="ChEBI" id="CHEBI:77896"/>
    </reaction>
    <physiologicalReaction direction="left-to-right" evidence="9">
        <dbReference type="Rhea" id="RHEA:31576"/>
    </physiologicalReaction>
</comment>
<dbReference type="AlphaFoldDB" id="A0A0G3EL71"/>
<evidence type="ECO:0000256" key="19">
    <source>
        <dbReference type="ARBA" id="ARBA00048894"/>
    </source>
</evidence>
<comment type="catalytic activity">
    <reaction evidence="7">
        <text>8-oxo-dATP + H2O = 8-oxo-dAMP + diphosphate + H(+)</text>
        <dbReference type="Rhea" id="RHEA:65396"/>
        <dbReference type="ChEBI" id="CHEBI:15377"/>
        <dbReference type="ChEBI" id="CHEBI:15378"/>
        <dbReference type="ChEBI" id="CHEBI:33019"/>
        <dbReference type="ChEBI" id="CHEBI:71361"/>
        <dbReference type="ChEBI" id="CHEBI:172871"/>
    </reaction>
    <physiologicalReaction direction="left-to-right" evidence="7">
        <dbReference type="Rhea" id="RHEA:65397"/>
    </physiologicalReaction>
</comment>
<evidence type="ECO:0000256" key="16">
    <source>
        <dbReference type="ARBA" id="ARBA00031927"/>
    </source>
</evidence>
<protein>
    <recommendedName>
        <fullName evidence="12">Oxidized purine nucleoside triphosphate hydrolase</fullName>
        <ecNumber evidence="11">3.6.1.56</ecNumber>
    </recommendedName>
    <alternativeName>
        <fullName evidence="16">2-hydroxy-dATP diphosphatase</fullName>
    </alternativeName>
    <alternativeName>
        <fullName evidence="15">7,8-dihydro-8-oxoguanine triphosphatase</fullName>
    </alternativeName>
    <alternativeName>
        <fullName evidence="14">8-oxo-dGTPase</fullName>
    </alternativeName>
    <alternativeName>
        <fullName evidence="17">Methylated purine nucleoside triphosphate hydrolase</fullName>
    </alternativeName>
    <alternativeName>
        <fullName evidence="13">Nucleoside diphosphate-linked moiety X motif 1</fullName>
    </alternativeName>
</protein>
<dbReference type="InterPro" id="IPR003563">
    <property type="entry name" value="8ODP"/>
</dbReference>
<dbReference type="KEGG" id="vbl:L21SP4_01636"/>
<comment type="catalytic activity">
    <reaction evidence="19">
        <text>O(6)-methyl-dGTP + H2O = O(6)-methyl-dGMP + diphosphate + H(+)</text>
        <dbReference type="Rhea" id="RHEA:67600"/>
        <dbReference type="ChEBI" id="CHEBI:15377"/>
        <dbReference type="ChEBI" id="CHEBI:15378"/>
        <dbReference type="ChEBI" id="CHEBI:33019"/>
        <dbReference type="ChEBI" id="CHEBI:169974"/>
        <dbReference type="ChEBI" id="CHEBI:169975"/>
    </reaction>
    <physiologicalReaction direction="left-to-right" evidence="19">
        <dbReference type="Rhea" id="RHEA:67601"/>
    </physiologicalReaction>
</comment>
<dbReference type="GO" id="GO:0008413">
    <property type="term" value="F:8-oxo-7,8-dihydroguanosine triphosphate pyrophosphatase activity"/>
    <property type="evidence" value="ECO:0007669"/>
    <property type="project" value="InterPro"/>
</dbReference>
<evidence type="ECO:0000259" key="22">
    <source>
        <dbReference type="PROSITE" id="PS51462"/>
    </source>
</evidence>
<evidence type="ECO:0000256" key="8">
    <source>
        <dbReference type="ARBA" id="ARBA00024459"/>
    </source>
</evidence>
<dbReference type="PANTHER" id="PTHR43758:SF2">
    <property type="entry name" value="OXIDIZED PURINE NUCLEOSIDE TRIPHOSPHATE HYDROLASE"/>
    <property type="match status" value="1"/>
</dbReference>
<comment type="catalytic activity">
    <reaction evidence="20">
        <text>N(6)-methyl-dATP + H2O = N(6)-methyl-dAMP + diphosphate + H(+)</text>
        <dbReference type="Rhea" id="RHEA:67604"/>
        <dbReference type="ChEBI" id="CHEBI:15377"/>
        <dbReference type="ChEBI" id="CHEBI:15378"/>
        <dbReference type="ChEBI" id="CHEBI:33019"/>
        <dbReference type="ChEBI" id="CHEBI:169976"/>
        <dbReference type="ChEBI" id="CHEBI:172872"/>
    </reaction>
    <physiologicalReaction direction="left-to-right" evidence="20">
        <dbReference type="Rhea" id="RHEA:67605"/>
    </physiologicalReaction>
</comment>
<comment type="subunit">
    <text evidence="3">Monomer.</text>
</comment>
<accession>A0A0G3EL71</accession>
<dbReference type="GO" id="GO:0005737">
    <property type="term" value="C:cytoplasm"/>
    <property type="evidence" value="ECO:0007669"/>
    <property type="project" value="TreeGrafter"/>
</dbReference>
<dbReference type="CDD" id="cd03427">
    <property type="entry name" value="NUDIX_MTH1_Nudt1"/>
    <property type="match status" value="1"/>
</dbReference>
<keyword evidence="24" id="KW-1185">Reference proteome</keyword>
<dbReference type="GO" id="GO:0042262">
    <property type="term" value="P:DNA protection"/>
    <property type="evidence" value="ECO:0007669"/>
    <property type="project" value="InterPro"/>
</dbReference>
<sequence length="170" mass="19690">MMTLQDIDWEHWTPVEDATLLFVIRGGRILLIHKKRGFGAGKINGPGGRIEPGETPEECALREVEEELRIRPLNVDYAGLLQFQFVDGFSIRGHVYRAADFEGTPVETDEAIPLWCETDALPFERMWADDPVWFPHLLAGRRFSGRFIFEGERMVEYRVVEEEEEFECET</sequence>
<dbReference type="InterPro" id="IPR015797">
    <property type="entry name" value="NUDIX_hydrolase-like_dom_sf"/>
</dbReference>
<comment type="function">
    <text evidence="21">Oxidized purine nucleoside triphosphate hydrolase which is a prominent sanitizer of the oxidized nucleotide pool. Catalyzes the hydrolysis of 2-oxo-dATP (2-hydroxy-dATP) into 2-oxo-dAMP. Also has a significant hydrolase activity toward 2-oxo-ATP, 8-oxo-dGTP and 8-oxo-dATP. Through the hydrolysis of oxidized purine nucleoside triphosphates, prevents their incorporation into DNA and the subsequent transversions A:T to C:G and G:C to T:A. Also catalyzes the hydrolysis of methylated purine nucleoside triphosphate preventing their integration into DNA. Through this antimutagenic activity protects cells from oxidative stress.</text>
</comment>
<evidence type="ECO:0000256" key="9">
    <source>
        <dbReference type="ARBA" id="ARBA00024486"/>
    </source>
</evidence>
<organism evidence="23 24">
    <name type="scientific">Kiritimatiella glycovorans</name>
    <dbReference type="NCBI Taxonomy" id="1307763"/>
    <lineage>
        <taxon>Bacteria</taxon>
        <taxon>Pseudomonadati</taxon>
        <taxon>Kiritimatiellota</taxon>
        <taxon>Kiritimatiellia</taxon>
        <taxon>Kiritimatiellales</taxon>
        <taxon>Kiritimatiellaceae</taxon>
        <taxon>Kiritimatiella</taxon>
    </lineage>
</organism>
<evidence type="ECO:0000256" key="20">
    <source>
        <dbReference type="ARBA" id="ARBA00049032"/>
    </source>
</evidence>
<evidence type="ECO:0000256" key="5">
    <source>
        <dbReference type="ARBA" id="ARBA00022801"/>
    </source>
</evidence>
<dbReference type="PANTHER" id="PTHR43758">
    <property type="entry name" value="7,8-DIHYDRO-8-OXOGUANINE TRIPHOSPHATASE"/>
    <property type="match status" value="1"/>
</dbReference>
<proteinExistence type="inferred from homology"/>
<dbReference type="Proteomes" id="UP000035268">
    <property type="component" value="Chromosome"/>
</dbReference>
<dbReference type="Gene3D" id="3.90.79.10">
    <property type="entry name" value="Nucleoside Triphosphate Pyrophosphohydrolase"/>
    <property type="match status" value="1"/>
</dbReference>
<evidence type="ECO:0000256" key="18">
    <source>
        <dbReference type="ARBA" id="ARBA00048002"/>
    </source>
</evidence>
<dbReference type="InterPro" id="IPR020084">
    <property type="entry name" value="NUDIX_hydrolase_CS"/>
</dbReference>
<dbReference type="PROSITE" id="PS51462">
    <property type="entry name" value="NUDIX"/>
    <property type="match status" value="1"/>
</dbReference>
<evidence type="ECO:0000256" key="13">
    <source>
        <dbReference type="ARBA" id="ARBA00029673"/>
    </source>
</evidence>
<evidence type="ECO:0000256" key="10">
    <source>
        <dbReference type="ARBA" id="ARBA00024596"/>
    </source>
</evidence>